<organism evidence="1 2">
    <name type="scientific">Candidatus Amesbacteria bacterium GW2011_GWA2_47_11</name>
    <dbReference type="NCBI Taxonomy" id="1618357"/>
    <lineage>
        <taxon>Bacteria</taxon>
        <taxon>Candidatus Amesiibacteriota</taxon>
    </lineage>
</organism>
<proteinExistence type="predicted"/>
<dbReference type="InterPro" id="IPR011042">
    <property type="entry name" value="6-blade_b-propeller_TolB-like"/>
</dbReference>
<protein>
    <submittedName>
        <fullName evidence="1">Uncharacterized protein</fullName>
    </submittedName>
</protein>
<evidence type="ECO:0000313" key="1">
    <source>
        <dbReference type="EMBL" id="KKU56291.1"/>
    </source>
</evidence>
<dbReference type="AlphaFoldDB" id="A0A0G1RGN2"/>
<dbReference type="Proteomes" id="UP000034607">
    <property type="component" value="Unassembled WGS sequence"/>
</dbReference>
<name>A0A0G1RGN2_9BACT</name>
<dbReference type="SUPFAM" id="SSF101898">
    <property type="entry name" value="NHL repeat"/>
    <property type="match status" value="1"/>
</dbReference>
<comment type="caution">
    <text evidence="1">The sequence shown here is derived from an EMBL/GenBank/DDBJ whole genome shotgun (WGS) entry which is preliminary data.</text>
</comment>
<sequence length="642" mass="69325">MEVKVGKIVGRMDGRQWGQVHDFLPAAAADNGGTEEQGETTGDRGRLIAVMGICREEAEQLKLVETGREILGRVHEMYYGSGETALSALKRAVETVVEEFEGVEAGGVVIKEGVVYVVAGEGMGVWVKAGEREGWLIDPKIQNTGEASASRAKFKIQSFSGRAVEGEVIVMGNGRFWTSVPFGTMRMVVAGLNGEMETAVETLLAVEHGSEKGGGEVGTIIKISDIRSQILGEPKTLPDSGVTSGINLGQRIRGKAGRVWGSVWGRLKLSKPGVVYVAYQDKAAARKRTRYAGVGFLVAALLLVGAGKIQKRRTEVKLSEERVLVEKVVQEYEEARSLIGMNPTRSRQLLAKVEGDLKVLEEKKVKDARIEQVKQTWGEVLGAASGVKKIQAREVVDLGLVREGMRGTAMVKVGNKLWVTDSQGGRLVEVNSGTGAVKIAAGEESLGKPQTIAAEGEKLAILSDKGVIQCSMINVQCSVVVEKDKEWGEIKDMQLFGGNIYLLESTGKIWKYPGGDAGFGEKREWTKEAGGGQNMAIDGSIWVVKTDKVEIMKFALGERESWGVSGLDKELGEGARIYTSAEAEKLYILDRANGRVVQLKKNGEYEGQMTGGELAGAEDMVADEGGKKIYWIGGSKVWEAEL</sequence>
<dbReference type="Gene3D" id="2.120.10.30">
    <property type="entry name" value="TolB, C-terminal domain"/>
    <property type="match status" value="1"/>
</dbReference>
<evidence type="ECO:0000313" key="2">
    <source>
        <dbReference type="Proteomes" id="UP000034607"/>
    </source>
</evidence>
<reference evidence="1 2" key="1">
    <citation type="journal article" date="2015" name="Nature">
        <title>rRNA introns, odd ribosomes, and small enigmatic genomes across a large radiation of phyla.</title>
        <authorList>
            <person name="Brown C.T."/>
            <person name="Hug L.A."/>
            <person name="Thomas B.C."/>
            <person name="Sharon I."/>
            <person name="Castelle C.J."/>
            <person name="Singh A."/>
            <person name="Wilkins M.J."/>
            <person name="Williams K.H."/>
            <person name="Banfield J.F."/>
        </authorList>
    </citation>
    <scope>NUCLEOTIDE SEQUENCE [LARGE SCALE GENOMIC DNA]</scope>
</reference>
<gene>
    <name evidence="1" type="ORF">UX78_C0010G0009</name>
</gene>
<dbReference type="EMBL" id="LCNM01000010">
    <property type="protein sequence ID" value="KKU56291.1"/>
    <property type="molecule type" value="Genomic_DNA"/>
</dbReference>
<accession>A0A0G1RGN2</accession>